<keyword evidence="3" id="KW-0413">Isomerase</keyword>
<gene>
    <name evidence="3" type="ORF">SM436_00125</name>
</gene>
<reference evidence="3 4" key="1">
    <citation type="submission" date="2023-11" db="EMBL/GenBank/DDBJ databases">
        <title>Actinomadura monticuli sp. nov., isolated from volcanic ash.</title>
        <authorList>
            <person name="Lee S.D."/>
            <person name="Yang H."/>
            <person name="Kim I.S."/>
        </authorList>
    </citation>
    <scope>NUCLEOTIDE SEQUENCE [LARGE SCALE GENOMIC DNA]</scope>
    <source>
        <strain evidence="3 4">DSM 45346</strain>
    </source>
</reference>
<dbReference type="Proteomes" id="UP001569904">
    <property type="component" value="Unassembled WGS sequence"/>
</dbReference>
<dbReference type="RefSeq" id="WP_371938377.1">
    <property type="nucleotide sequence ID" value="NZ_JAXCEH010000001.1"/>
</dbReference>
<evidence type="ECO:0000259" key="2">
    <source>
        <dbReference type="Pfam" id="PF11716"/>
    </source>
</evidence>
<protein>
    <submittedName>
        <fullName evidence="3">Maleylpyruvate isomerase family mycothiol-dependent enzyme</fullName>
    </submittedName>
</protein>
<keyword evidence="4" id="KW-1185">Reference proteome</keyword>
<evidence type="ECO:0000313" key="4">
    <source>
        <dbReference type="Proteomes" id="UP001569904"/>
    </source>
</evidence>
<proteinExistence type="predicted"/>
<dbReference type="Pfam" id="PF11716">
    <property type="entry name" value="MDMPI_N"/>
    <property type="match status" value="1"/>
</dbReference>
<accession>A0ABV4QNK2</accession>
<sequence>MCERTQAAQGAVCGVRLLDRAVGYALTAVQGITPRMFARRTPCAAWDLEMLVLHLADSLAALHEGMAAGRVGTAPGPVEPSGDPVSALRVRAVRLLRASAALGAVAVEDRRLAGEMLTGAGAIEVAVHGWDIAQATGDARPIPPVLAGDLLAVCPLVLPDPPRRPLFADPVEPAPGAGPGDRLVAHLGRRPPGVRSGEPPR</sequence>
<dbReference type="InterPro" id="IPR034660">
    <property type="entry name" value="DinB/YfiT-like"/>
</dbReference>
<evidence type="ECO:0000256" key="1">
    <source>
        <dbReference type="SAM" id="MobiDB-lite"/>
    </source>
</evidence>
<dbReference type="SUPFAM" id="SSF109854">
    <property type="entry name" value="DinB/YfiT-like putative metalloenzymes"/>
    <property type="match status" value="1"/>
</dbReference>
<dbReference type="InterPro" id="IPR024344">
    <property type="entry name" value="MDMPI_metal-binding"/>
</dbReference>
<dbReference type="GO" id="GO:0016853">
    <property type="term" value="F:isomerase activity"/>
    <property type="evidence" value="ECO:0007669"/>
    <property type="project" value="UniProtKB-KW"/>
</dbReference>
<name>A0ABV4QNK2_9ACTN</name>
<feature type="region of interest" description="Disordered" evidence="1">
    <location>
        <begin position="164"/>
        <end position="201"/>
    </location>
</feature>
<feature type="domain" description="Mycothiol-dependent maleylpyruvate isomerase metal-binding" evidence="2">
    <location>
        <begin position="26"/>
        <end position="133"/>
    </location>
</feature>
<comment type="caution">
    <text evidence="3">The sequence shown here is derived from an EMBL/GenBank/DDBJ whole genome shotgun (WGS) entry which is preliminary data.</text>
</comment>
<dbReference type="InterPro" id="IPR017517">
    <property type="entry name" value="Maleyloyr_isom"/>
</dbReference>
<organism evidence="3 4">
    <name type="scientific">Actinomadura chokoriensis</name>
    <dbReference type="NCBI Taxonomy" id="454156"/>
    <lineage>
        <taxon>Bacteria</taxon>
        <taxon>Bacillati</taxon>
        <taxon>Actinomycetota</taxon>
        <taxon>Actinomycetes</taxon>
        <taxon>Streptosporangiales</taxon>
        <taxon>Thermomonosporaceae</taxon>
        <taxon>Actinomadura</taxon>
    </lineage>
</organism>
<dbReference type="EMBL" id="JAXCEH010000001">
    <property type="protein sequence ID" value="MFA1552084.1"/>
    <property type="molecule type" value="Genomic_DNA"/>
</dbReference>
<dbReference type="NCBIfam" id="TIGR03083">
    <property type="entry name" value="maleylpyruvate isomerase family mycothiol-dependent enzyme"/>
    <property type="match status" value="1"/>
</dbReference>
<evidence type="ECO:0000313" key="3">
    <source>
        <dbReference type="EMBL" id="MFA1552084.1"/>
    </source>
</evidence>